<dbReference type="GO" id="GO:0005524">
    <property type="term" value="F:ATP binding"/>
    <property type="evidence" value="ECO:0007669"/>
    <property type="project" value="UniProtKB-KW"/>
</dbReference>
<name>A0A7Z9E0N9_9CYAN</name>
<evidence type="ECO:0000256" key="5">
    <source>
        <dbReference type="ARBA" id="ARBA00022741"/>
    </source>
</evidence>
<dbReference type="InterPro" id="IPR018488">
    <property type="entry name" value="cNMP-bd_CS"/>
</dbReference>
<evidence type="ECO:0000256" key="2">
    <source>
        <dbReference type="ARBA" id="ARBA00012438"/>
    </source>
</evidence>
<sequence length="386" mass="43510">MTTRYLEMDLASHRFISYFDIPEAQQLCDLAVVEQFADQTIIFEEGEDPSFLYLVLEGQVEFKKQAPLNQYQTVALAKANDFFGEFGVLDGQPRSARAMAAGQVKLAKISRPDLMEILSNAKGKVILNLFSYIIHHLRVTTDQYVNQLVHKEKMELVGEMVNTILHDFRSPFTGIQLSSTMLKEMHPDEETQEWCDLISMQIQRMLGMAEEVLEFAKGTTVLYRKPVTVAKMLQHFEKLNRVYFQSTQVDFSVKADEKCIIYVDENKLIRVLQNLVGNAVEAFEKPGGKIIVTATGTQEWVKIAIADNGPGIPDAIREHLFDAFVTYGKRSGTGLGTAIAKSIIDAHGGKIEFKSIPQEGTTFYILLPQTQRSEMQAEVAEEVKLN</sequence>
<dbReference type="PRINTS" id="PR00344">
    <property type="entry name" value="BCTRLSENSOR"/>
</dbReference>
<dbReference type="Pfam" id="PF00027">
    <property type="entry name" value="cNMP_binding"/>
    <property type="match status" value="1"/>
</dbReference>
<dbReference type="PROSITE" id="PS50042">
    <property type="entry name" value="CNMP_BINDING_3"/>
    <property type="match status" value="1"/>
</dbReference>
<dbReference type="CDD" id="cd00082">
    <property type="entry name" value="HisKA"/>
    <property type="match status" value="1"/>
</dbReference>
<evidence type="ECO:0000259" key="9">
    <source>
        <dbReference type="PROSITE" id="PS50042"/>
    </source>
</evidence>
<dbReference type="AlphaFoldDB" id="A0A7Z9E0N9"/>
<dbReference type="SUPFAM" id="SSF47384">
    <property type="entry name" value="Homodimeric domain of signal transducing histidine kinase"/>
    <property type="match status" value="1"/>
</dbReference>
<dbReference type="EC" id="2.7.13.3" evidence="2"/>
<dbReference type="PANTHER" id="PTHR43065">
    <property type="entry name" value="SENSOR HISTIDINE KINASE"/>
    <property type="match status" value="1"/>
</dbReference>
<keyword evidence="5" id="KW-0547">Nucleotide-binding</keyword>
<dbReference type="Proteomes" id="UP000184550">
    <property type="component" value="Unassembled WGS sequence"/>
</dbReference>
<evidence type="ECO:0000256" key="3">
    <source>
        <dbReference type="ARBA" id="ARBA00022553"/>
    </source>
</evidence>
<keyword evidence="12" id="KW-1185">Reference proteome</keyword>
<evidence type="ECO:0000256" key="7">
    <source>
        <dbReference type="ARBA" id="ARBA00022840"/>
    </source>
</evidence>
<dbReference type="EMBL" id="CZCU02000130">
    <property type="protein sequence ID" value="VXD16895.1"/>
    <property type="molecule type" value="Genomic_DNA"/>
</dbReference>
<keyword evidence="7" id="KW-0067">ATP-binding</keyword>
<evidence type="ECO:0000256" key="8">
    <source>
        <dbReference type="ARBA" id="ARBA00023012"/>
    </source>
</evidence>
<dbReference type="PROSITE" id="PS50109">
    <property type="entry name" value="HIS_KIN"/>
    <property type="match status" value="1"/>
</dbReference>
<organism evidence="11 12">
    <name type="scientific">Planktothrix serta PCC 8927</name>
    <dbReference type="NCBI Taxonomy" id="671068"/>
    <lineage>
        <taxon>Bacteria</taxon>
        <taxon>Bacillati</taxon>
        <taxon>Cyanobacteriota</taxon>
        <taxon>Cyanophyceae</taxon>
        <taxon>Oscillatoriophycideae</taxon>
        <taxon>Oscillatoriales</taxon>
        <taxon>Microcoleaceae</taxon>
        <taxon>Planktothrix</taxon>
    </lineage>
</organism>
<keyword evidence="4 11" id="KW-0808">Transferase</keyword>
<protein>
    <recommendedName>
        <fullName evidence="2">histidine kinase</fullName>
        <ecNumber evidence="2">2.7.13.3</ecNumber>
    </recommendedName>
</protein>
<dbReference type="CDD" id="cd00038">
    <property type="entry name" value="CAP_ED"/>
    <property type="match status" value="1"/>
</dbReference>
<evidence type="ECO:0000256" key="1">
    <source>
        <dbReference type="ARBA" id="ARBA00000085"/>
    </source>
</evidence>
<reference evidence="11" key="1">
    <citation type="submission" date="2019-10" db="EMBL/GenBank/DDBJ databases">
        <authorList>
            <consortium name="Genoscope - CEA"/>
            <person name="William W."/>
        </authorList>
    </citation>
    <scope>NUCLEOTIDE SEQUENCE [LARGE SCALE GENOMIC DNA]</scope>
    <source>
        <strain evidence="11">BBR_PRJEB10992</strain>
    </source>
</reference>
<dbReference type="PANTHER" id="PTHR43065:SF10">
    <property type="entry name" value="PEROXIDE STRESS-ACTIVATED HISTIDINE KINASE MAK3"/>
    <property type="match status" value="1"/>
</dbReference>
<dbReference type="SMART" id="SM00100">
    <property type="entry name" value="cNMP"/>
    <property type="match status" value="1"/>
</dbReference>
<dbReference type="InterPro" id="IPR003661">
    <property type="entry name" value="HisK_dim/P_dom"/>
</dbReference>
<dbReference type="InterPro" id="IPR005467">
    <property type="entry name" value="His_kinase_dom"/>
</dbReference>
<dbReference type="SUPFAM" id="SSF51206">
    <property type="entry name" value="cAMP-binding domain-like"/>
    <property type="match status" value="1"/>
</dbReference>
<dbReference type="SMART" id="SM00387">
    <property type="entry name" value="HATPase_c"/>
    <property type="match status" value="1"/>
</dbReference>
<dbReference type="Pfam" id="PF00512">
    <property type="entry name" value="HisKA"/>
    <property type="match status" value="1"/>
</dbReference>
<feature type="domain" description="Cyclic nucleotide-binding" evidence="9">
    <location>
        <begin position="15"/>
        <end position="118"/>
    </location>
</feature>
<dbReference type="InterPro" id="IPR000595">
    <property type="entry name" value="cNMP-bd_dom"/>
</dbReference>
<dbReference type="InterPro" id="IPR036890">
    <property type="entry name" value="HATPase_C_sf"/>
</dbReference>
<dbReference type="InterPro" id="IPR014710">
    <property type="entry name" value="RmlC-like_jellyroll"/>
</dbReference>
<dbReference type="Gene3D" id="3.30.565.10">
    <property type="entry name" value="Histidine kinase-like ATPase, C-terminal domain"/>
    <property type="match status" value="1"/>
</dbReference>
<feature type="domain" description="Histidine kinase" evidence="10">
    <location>
        <begin position="163"/>
        <end position="371"/>
    </location>
</feature>
<dbReference type="Pfam" id="PF02518">
    <property type="entry name" value="HATPase_c"/>
    <property type="match status" value="1"/>
</dbReference>
<evidence type="ECO:0000259" key="10">
    <source>
        <dbReference type="PROSITE" id="PS50109"/>
    </source>
</evidence>
<dbReference type="GO" id="GO:0000155">
    <property type="term" value="F:phosphorelay sensor kinase activity"/>
    <property type="evidence" value="ECO:0007669"/>
    <property type="project" value="InterPro"/>
</dbReference>
<dbReference type="SUPFAM" id="SSF55874">
    <property type="entry name" value="ATPase domain of HSP90 chaperone/DNA topoisomerase II/histidine kinase"/>
    <property type="match status" value="1"/>
</dbReference>
<evidence type="ECO:0000256" key="4">
    <source>
        <dbReference type="ARBA" id="ARBA00022679"/>
    </source>
</evidence>
<keyword evidence="3" id="KW-0597">Phosphoprotein</keyword>
<accession>A0A7Z9E0N9</accession>
<gene>
    <name evidence="11" type="ORF">PL8927_550134</name>
</gene>
<dbReference type="InterPro" id="IPR018490">
    <property type="entry name" value="cNMP-bd_dom_sf"/>
</dbReference>
<dbReference type="Gene3D" id="2.60.120.10">
    <property type="entry name" value="Jelly Rolls"/>
    <property type="match status" value="1"/>
</dbReference>
<keyword evidence="6" id="KW-0418">Kinase</keyword>
<dbReference type="CDD" id="cd00075">
    <property type="entry name" value="HATPase"/>
    <property type="match status" value="1"/>
</dbReference>
<dbReference type="Gene3D" id="1.10.287.130">
    <property type="match status" value="1"/>
</dbReference>
<dbReference type="PROSITE" id="PS00889">
    <property type="entry name" value="CNMP_BINDING_2"/>
    <property type="match status" value="1"/>
</dbReference>
<dbReference type="InterPro" id="IPR004358">
    <property type="entry name" value="Sig_transdc_His_kin-like_C"/>
</dbReference>
<comment type="caution">
    <text evidence="11">The sequence shown here is derived from an EMBL/GenBank/DDBJ whole genome shotgun (WGS) entry which is preliminary data.</text>
</comment>
<proteinExistence type="predicted"/>
<keyword evidence="8" id="KW-0902">Two-component regulatory system</keyword>
<evidence type="ECO:0000256" key="6">
    <source>
        <dbReference type="ARBA" id="ARBA00022777"/>
    </source>
</evidence>
<dbReference type="SMART" id="SM00388">
    <property type="entry name" value="HisKA"/>
    <property type="match status" value="1"/>
</dbReference>
<comment type="catalytic activity">
    <reaction evidence="1">
        <text>ATP + protein L-histidine = ADP + protein N-phospho-L-histidine.</text>
        <dbReference type="EC" id="2.7.13.3"/>
    </reaction>
</comment>
<dbReference type="InterPro" id="IPR036097">
    <property type="entry name" value="HisK_dim/P_sf"/>
</dbReference>
<evidence type="ECO:0000313" key="11">
    <source>
        <dbReference type="EMBL" id="VXD16895.1"/>
    </source>
</evidence>
<evidence type="ECO:0000313" key="12">
    <source>
        <dbReference type="Proteomes" id="UP000184550"/>
    </source>
</evidence>
<dbReference type="InterPro" id="IPR003594">
    <property type="entry name" value="HATPase_dom"/>
</dbReference>